<dbReference type="InterPro" id="IPR025339">
    <property type="entry name" value="DUF4245"/>
</dbReference>
<reference evidence="2 3" key="1">
    <citation type="submission" date="2023-07" db="EMBL/GenBank/DDBJ databases">
        <title>Sequencing the genomes of 1000 actinobacteria strains.</title>
        <authorList>
            <person name="Klenk H.-P."/>
        </authorList>
    </citation>
    <scope>NUCLEOTIDE SEQUENCE [LARGE SCALE GENOMIC DNA]</scope>
    <source>
        <strain evidence="2 3">DSM 44508</strain>
    </source>
</reference>
<keyword evidence="1" id="KW-1133">Transmembrane helix</keyword>
<evidence type="ECO:0000313" key="2">
    <source>
        <dbReference type="EMBL" id="MDR7355190.1"/>
    </source>
</evidence>
<dbReference type="RefSeq" id="WP_277105673.1">
    <property type="nucleotide sequence ID" value="NZ_BAAAJS010000036.1"/>
</dbReference>
<gene>
    <name evidence="2" type="ORF">J2S37_001728</name>
</gene>
<dbReference type="Pfam" id="PF14030">
    <property type="entry name" value="DUF4245"/>
    <property type="match status" value="1"/>
</dbReference>
<comment type="caution">
    <text evidence="2">The sequence shown here is derived from an EMBL/GenBank/DDBJ whole genome shotgun (WGS) entry which is preliminary data.</text>
</comment>
<evidence type="ECO:0000256" key="1">
    <source>
        <dbReference type="SAM" id="Phobius"/>
    </source>
</evidence>
<keyword evidence="1" id="KW-0812">Transmembrane</keyword>
<proteinExistence type="predicted"/>
<protein>
    <recommendedName>
        <fullName evidence="4">DUF4245 domain-containing protein</fullName>
    </recommendedName>
</protein>
<dbReference type="EMBL" id="JAVDYF010000001">
    <property type="protein sequence ID" value="MDR7355190.1"/>
    <property type="molecule type" value="Genomic_DNA"/>
</dbReference>
<organism evidence="2 3">
    <name type="scientific">Corynebacterium felinum</name>
    <dbReference type="NCBI Taxonomy" id="131318"/>
    <lineage>
        <taxon>Bacteria</taxon>
        <taxon>Bacillati</taxon>
        <taxon>Actinomycetota</taxon>
        <taxon>Actinomycetes</taxon>
        <taxon>Mycobacteriales</taxon>
        <taxon>Corynebacteriaceae</taxon>
        <taxon>Corynebacterium</taxon>
    </lineage>
</organism>
<keyword evidence="1" id="KW-0472">Membrane</keyword>
<accession>A0ABU2B967</accession>
<keyword evidence="3" id="KW-1185">Reference proteome</keyword>
<feature type="transmembrane region" description="Helical" evidence="1">
    <location>
        <begin position="15"/>
        <end position="35"/>
    </location>
</feature>
<evidence type="ECO:0008006" key="4">
    <source>
        <dbReference type="Google" id="ProtNLM"/>
    </source>
</evidence>
<dbReference type="Proteomes" id="UP001183619">
    <property type="component" value="Unassembled WGS sequence"/>
</dbReference>
<evidence type="ECO:0000313" key="3">
    <source>
        <dbReference type="Proteomes" id="UP001183619"/>
    </source>
</evidence>
<name>A0ABU2B967_9CORY</name>
<sequence>MAEEKPRIFQSGRDIVLSLSAIIVVMAVTVGFTGMCSYGRGNPEFGPVQEVDASVFFGLEARAMSFPVRLPEAPEGWIANSARRTAVKGEPAPVVGWVVGKTGYVQMTQTSVSVKDVVENFDEHPRQLTDSYDVEGIKVELFHSDERDVRDLRIIDLGDVRVVYTGAATQAEFNDIIARTIKAQPLPSSL</sequence>